<dbReference type="EMBL" id="JAMQCR010000004">
    <property type="protein sequence ID" value="MCM2536153.1"/>
    <property type="molecule type" value="Genomic_DNA"/>
</dbReference>
<dbReference type="Pfam" id="PF07997">
    <property type="entry name" value="DUF1694"/>
    <property type="match status" value="1"/>
</dbReference>
<sequence>MCLKKPTVDEVLQQGIYGALETKPEERRKFLGTLRERIIVALKKSQVRETEVYPQVELFMKKYPQSHLFLNGNMNYGELSKYVKLATKFKVEHTIVTNKEHNTEIGLVLAMDQAIDKDEIYISKKEPKKLEIKEKKSLLAKIFKR</sequence>
<comment type="caution">
    <text evidence="1">The sequence shown here is derived from an EMBL/GenBank/DDBJ whole genome shotgun (WGS) entry which is preliminary data.</text>
</comment>
<reference evidence="1 2" key="1">
    <citation type="submission" date="2022-06" db="EMBL/GenBank/DDBJ databases">
        <authorList>
            <person name="Jeon C.O."/>
        </authorList>
    </citation>
    <scope>NUCLEOTIDE SEQUENCE [LARGE SCALE GENOMIC DNA]</scope>
    <source>
        <strain evidence="1 2">KCTC 13943</strain>
    </source>
</reference>
<dbReference type="Gene3D" id="3.30.1330.30">
    <property type="match status" value="1"/>
</dbReference>
<accession>A0ABT0WKS3</accession>
<organism evidence="1 2">
    <name type="scientific">Neobacillus pocheonensis</name>
    <dbReference type="NCBI Taxonomy" id="363869"/>
    <lineage>
        <taxon>Bacteria</taxon>
        <taxon>Bacillati</taxon>
        <taxon>Bacillota</taxon>
        <taxon>Bacilli</taxon>
        <taxon>Bacillales</taxon>
        <taxon>Bacillaceae</taxon>
        <taxon>Neobacillus</taxon>
    </lineage>
</organism>
<evidence type="ECO:0000313" key="2">
    <source>
        <dbReference type="Proteomes" id="UP001523262"/>
    </source>
</evidence>
<dbReference type="InterPro" id="IPR029064">
    <property type="entry name" value="Ribosomal_eL30-like_sf"/>
</dbReference>
<name>A0ABT0WKS3_9BACI</name>
<dbReference type="InterPro" id="IPR012543">
    <property type="entry name" value="DUF1694"/>
</dbReference>
<dbReference type="Proteomes" id="UP001523262">
    <property type="component" value="Unassembled WGS sequence"/>
</dbReference>
<protein>
    <submittedName>
        <fullName evidence="1">YueI family protein</fullName>
    </submittedName>
</protein>
<proteinExistence type="predicted"/>
<dbReference type="PIRSF" id="PIRSF034303">
    <property type="entry name" value="DUF1694"/>
    <property type="match status" value="1"/>
</dbReference>
<keyword evidence="2" id="KW-1185">Reference proteome</keyword>
<dbReference type="SUPFAM" id="SSF160515">
    <property type="entry name" value="YueI-like"/>
    <property type="match status" value="1"/>
</dbReference>
<gene>
    <name evidence="1" type="ORF">NDK43_32585</name>
</gene>
<evidence type="ECO:0000313" key="1">
    <source>
        <dbReference type="EMBL" id="MCM2536153.1"/>
    </source>
</evidence>